<name>A0AAV4UVH3_CAEEX</name>
<protein>
    <submittedName>
        <fullName evidence="1">TP53-binding protein 1</fullName>
    </submittedName>
</protein>
<comment type="caution">
    <text evidence="1">The sequence shown here is derived from an EMBL/GenBank/DDBJ whole genome shotgun (WGS) entry which is preliminary data.</text>
</comment>
<dbReference type="AlphaFoldDB" id="A0AAV4UVH3"/>
<organism evidence="1 2">
    <name type="scientific">Caerostris extrusa</name>
    <name type="common">Bark spider</name>
    <name type="synonym">Caerostris bankana</name>
    <dbReference type="NCBI Taxonomy" id="172846"/>
    <lineage>
        <taxon>Eukaryota</taxon>
        <taxon>Metazoa</taxon>
        <taxon>Ecdysozoa</taxon>
        <taxon>Arthropoda</taxon>
        <taxon>Chelicerata</taxon>
        <taxon>Arachnida</taxon>
        <taxon>Araneae</taxon>
        <taxon>Araneomorphae</taxon>
        <taxon>Entelegynae</taxon>
        <taxon>Araneoidea</taxon>
        <taxon>Araneidae</taxon>
        <taxon>Caerostris</taxon>
    </lineage>
</organism>
<proteinExistence type="predicted"/>
<reference evidence="1 2" key="1">
    <citation type="submission" date="2021-06" db="EMBL/GenBank/DDBJ databases">
        <title>Caerostris extrusa draft genome.</title>
        <authorList>
            <person name="Kono N."/>
            <person name="Arakawa K."/>
        </authorList>
    </citation>
    <scope>NUCLEOTIDE SEQUENCE [LARGE SCALE GENOMIC DNA]</scope>
</reference>
<accession>A0AAV4UVH3</accession>
<sequence length="103" mass="12032">MLKKLVLYASEVRQKHFNRLPFTKFEKHPKAVVGSFKNTESLQKIFDNFYGIFLEHECLDAMLSLKPNEELKVKKVLDFTVRNNKVYLEQSLEIGTQVIISAQ</sequence>
<dbReference type="Proteomes" id="UP001054945">
    <property type="component" value="Unassembled WGS sequence"/>
</dbReference>
<evidence type="ECO:0000313" key="2">
    <source>
        <dbReference type="Proteomes" id="UP001054945"/>
    </source>
</evidence>
<dbReference type="EMBL" id="BPLR01013553">
    <property type="protein sequence ID" value="GIY61945.1"/>
    <property type="molecule type" value="Genomic_DNA"/>
</dbReference>
<keyword evidence="2" id="KW-1185">Reference proteome</keyword>
<evidence type="ECO:0000313" key="1">
    <source>
        <dbReference type="EMBL" id="GIY61945.1"/>
    </source>
</evidence>
<gene>
    <name evidence="1" type="primary">Tp53bp1</name>
    <name evidence="1" type="ORF">CEXT_592411</name>
</gene>